<protein>
    <recommendedName>
        <fullName evidence="2">Clr5 domain-containing protein</fullName>
    </recommendedName>
</protein>
<evidence type="ECO:0000259" key="2">
    <source>
        <dbReference type="Pfam" id="PF14420"/>
    </source>
</evidence>
<gene>
    <name evidence="3" type="ORF">B0T18DRAFT_395513</name>
</gene>
<dbReference type="AlphaFoldDB" id="A0AA40F7X8"/>
<dbReference type="Pfam" id="PF14420">
    <property type="entry name" value="Clr5"/>
    <property type="match status" value="1"/>
</dbReference>
<feature type="compositionally biased region" description="Polar residues" evidence="1">
    <location>
        <begin position="179"/>
        <end position="189"/>
    </location>
</feature>
<dbReference type="Proteomes" id="UP001172155">
    <property type="component" value="Unassembled WGS sequence"/>
</dbReference>
<accession>A0AA40F7X8</accession>
<reference evidence="3" key="1">
    <citation type="submission" date="2023-06" db="EMBL/GenBank/DDBJ databases">
        <title>Genome-scale phylogeny and comparative genomics of the fungal order Sordariales.</title>
        <authorList>
            <consortium name="Lawrence Berkeley National Laboratory"/>
            <person name="Hensen N."/>
            <person name="Bonometti L."/>
            <person name="Westerberg I."/>
            <person name="Brannstrom I.O."/>
            <person name="Guillou S."/>
            <person name="Cros-Aarteil S."/>
            <person name="Calhoun S."/>
            <person name="Haridas S."/>
            <person name="Kuo A."/>
            <person name="Mondo S."/>
            <person name="Pangilinan J."/>
            <person name="Riley R."/>
            <person name="LaButti K."/>
            <person name="Andreopoulos B."/>
            <person name="Lipzen A."/>
            <person name="Chen C."/>
            <person name="Yanf M."/>
            <person name="Daum C."/>
            <person name="Ng V."/>
            <person name="Clum A."/>
            <person name="Steindorff A."/>
            <person name="Ohm R."/>
            <person name="Martin F."/>
            <person name="Silar P."/>
            <person name="Natvig D."/>
            <person name="Lalanne C."/>
            <person name="Gautier V."/>
            <person name="Ament-velasquez S.L."/>
            <person name="Kruys A."/>
            <person name="Hutchinson M.I."/>
            <person name="Powell A.J."/>
            <person name="Barry K."/>
            <person name="Miller A.N."/>
            <person name="Grigoriev I.V."/>
            <person name="Debuchy R."/>
            <person name="Gladieux P."/>
            <person name="Thoren M.H."/>
            <person name="Johannesson H."/>
        </authorList>
    </citation>
    <scope>NUCLEOTIDE SEQUENCE</scope>
    <source>
        <strain evidence="3">SMH3187-1</strain>
    </source>
</reference>
<evidence type="ECO:0000313" key="3">
    <source>
        <dbReference type="EMBL" id="KAK0752854.1"/>
    </source>
</evidence>
<dbReference type="InterPro" id="IPR025676">
    <property type="entry name" value="Clr5_dom"/>
</dbReference>
<dbReference type="EMBL" id="JAUKUD010000001">
    <property type="protein sequence ID" value="KAK0752854.1"/>
    <property type="molecule type" value="Genomic_DNA"/>
</dbReference>
<comment type="caution">
    <text evidence="3">The sequence shown here is derived from an EMBL/GenBank/DDBJ whole genome shotgun (WGS) entry which is preliminary data.</text>
</comment>
<feature type="region of interest" description="Disordered" evidence="1">
    <location>
        <begin position="115"/>
        <end position="198"/>
    </location>
</feature>
<proteinExistence type="predicted"/>
<sequence>MPPTCRNKTVRREPIPSPQDWEALQLRLTVMYRDQRMTLQRIRAILDSELGFRASEKQFRDRFKKWGINTKNVKRELKDQALAEIGDRVVGVPSSVVYCDGIPIQMHKLRRRHAERVRDAQVAHTSRSLPVQAKWRDSSTGGKDACSKPIAQGESPAKSSSSHTLTAGERDTPYGGSTRHPSSEASSPGRSMGPRENPRGLRTIARNIWALRVFIGLSSWFFDFLHMCRDPGLSPLDPEGWEGALETQLKGYLVLFVIGRGRAAQTVRDAAEELQAVVSGPEEAIIRTVLRPEDINVPQFQTLHSLCDVQYTDEIKLRFSRQEIQQELEAFEIELAAMRESFWKFKADLEEEPRRQLQLDARPFRRGEGSPAMFYHRLREVVMFAFPIDIFRDDGLNFGQVRPLNPGPHPMICFHEPEILVTAAGGDPAMYDEGELEEYGVAAGAEPLPC</sequence>
<dbReference type="PANTHER" id="PTHR38788">
    <property type="entry name" value="CLR5 DOMAIN-CONTAINING PROTEIN"/>
    <property type="match status" value="1"/>
</dbReference>
<evidence type="ECO:0000313" key="4">
    <source>
        <dbReference type="Proteomes" id="UP001172155"/>
    </source>
</evidence>
<keyword evidence="4" id="KW-1185">Reference proteome</keyword>
<name>A0AA40F7X8_9PEZI</name>
<feature type="domain" description="Clr5" evidence="2">
    <location>
        <begin position="17"/>
        <end position="69"/>
    </location>
</feature>
<organism evidence="3 4">
    <name type="scientific">Schizothecium vesticola</name>
    <dbReference type="NCBI Taxonomy" id="314040"/>
    <lineage>
        <taxon>Eukaryota</taxon>
        <taxon>Fungi</taxon>
        <taxon>Dikarya</taxon>
        <taxon>Ascomycota</taxon>
        <taxon>Pezizomycotina</taxon>
        <taxon>Sordariomycetes</taxon>
        <taxon>Sordariomycetidae</taxon>
        <taxon>Sordariales</taxon>
        <taxon>Schizotheciaceae</taxon>
        <taxon>Schizothecium</taxon>
    </lineage>
</organism>
<dbReference type="PANTHER" id="PTHR38788:SF3">
    <property type="entry name" value="CLR5 DOMAIN-CONTAINING PROTEIN"/>
    <property type="match status" value="1"/>
</dbReference>
<evidence type="ECO:0000256" key="1">
    <source>
        <dbReference type="SAM" id="MobiDB-lite"/>
    </source>
</evidence>